<dbReference type="PANTHER" id="PTHR33178">
    <property type="match status" value="1"/>
</dbReference>
<evidence type="ECO:0000313" key="3">
    <source>
        <dbReference type="EMBL" id="WMV55878.1"/>
    </source>
</evidence>
<proteinExistence type="predicted"/>
<dbReference type="SMART" id="SM00886">
    <property type="entry name" value="Dabb"/>
    <property type="match status" value="1"/>
</dbReference>
<reference evidence="3" key="1">
    <citation type="submission" date="2023-08" db="EMBL/GenBank/DDBJ databases">
        <title>A de novo genome assembly of Solanum verrucosum Schlechtendal, a Mexican diploid species geographically isolated from the other diploid A-genome species in potato relatives.</title>
        <authorList>
            <person name="Hosaka K."/>
        </authorList>
    </citation>
    <scope>NUCLEOTIDE SEQUENCE</scope>
    <source>
        <tissue evidence="3">Young leaves</tissue>
    </source>
</reference>
<keyword evidence="4" id="KW-1185">Reference proteome</keyword>
<organism evidence="3 4">
    <name type="scientific">Solanum verrucosum</name>
    <dbReference type="NCBI Taxonomy" id="315347"/>
    <lineage>
        <taxon>Eukaryota</taxon>
        <taxon>Viridiplantae</taxon>
        <taxon>Streptophyta</taxon>
        <taxon>Embryophyta</taxon>
        <taxon>Tracheophyta</taxon>
        <taxon>Spermatophyta</taxon>
        <taxon>Magnoliopsida</taxon>
        <taxon>eudicotyledons</taxon>
        <taxon>Gunneridae</taxon>
        <taxon>Pentapetalae</taxon>
        <taxon>asterids</taxon>
        <taxon>lamiids</taxon>
        <taxon>Solanales</taxon>
        <taxon>Solanaceae</taxon>
        <taxon>Solanoideae</taxon>
        <taxon>Solaneae</taxon>
        <taxon>Solanum</taxon>
    </lineage>
</organism>
<name>A0AAF1A027_SOLVR</name>
<comment type="subunit">
    <text evidence="1">Homodimer.</text>
</comment>
<evidence type="ECO:0000256" key="1">
    <source>
        <dbReference type="ARBA" id="ARBA00011738"/>
    </source>
</evidence>
<dbReference type="Gene3D" id="3.30.70.100">
    <property type="match status" value="1"/>
</dbReference>
<dbReference type="EMBL" id="CP133622">
    <property type="protein sequence ID" value="WMV55878.1"/>
    <property type="molecule type" value="Genomic_DNA"/>
</dbReference>
<accession>A0AAF1A027</accession>
<dbReference type="InterPro" id="IPR013097">
    <property type="entry name" value="Dabb"/>
</dbReference>
<sequence>MTFGETFCIFFLLVEMANEFKNMLLVKFKQDVVEEDVLKQIEQLVNEIDLIKSFVWGKDTESNEMVTQGYTHAMIMTFNNKEDYEACVVKEVEFSAVFVNVVEKILVLNFPAVCVKASS</sequence>
<dbReference type="AlphaFoldDB" id="A0AAF1A027"/>
<dbReference type="SUPFAM" id="SSF54909">
    <property type="entry name" value="Dimeric alpha+beta barrel"/>
    <property type="match status" value="1"/>
</dbReference>
<evidence type="ECO:0000313" key="4">
    <source>
        <dbReference type="Proteomes" id="UP001234989"/>
    </source>
</evidence>
<dbReference type="PANTHER" id="PTHR33178:SF16">
    <property type="entry name" value="STRESS-RESPONSE A_B BARREL DOMAIN-CONTAINING PROTEIN"/>
    <property type="match status" value="1"/>
</dbReference>
<feature type="domain" description="Stress-response A/B barrel" evidence="2">
    <location>
        <begin position="20"/>
        <end position="110"/>
    </location>
</feature>
<evidence type="ECO:0000259" key="2">
    <source>
        <dbReference type="PROSITE" id="PS51502"/>
    </source>
</evidence>
<gene>
    <name evidence="3" type="ORF">MTR67_049263</name>
</gene>
<dbReference type="Proteomes" id="UP001234989">
    <property type="component" value="Chromosome 11"/>
</dbReference>
<protein>
    <recommendedName>
        <fullName evidence="2">Stress-response A/B barrel domain-containing protein</fullName>
    </recommendedName>
</protein>
<dbReference type="InterPro" id="IPR011008">
    <property type="entry name" value="Dimeric_a/b-barrel"/>
</dbReference>
<dbReference type="Pfam" id="PF07876">
    <property type="entry name" value="Dabb"/>
    <property type="match status" value="1"/>
</dbReference>
<dbReference type="InterPro" id="IPR044662">
    <property type="entry name" value="HS1/DABB1-like"/>
</dbReference>
<dbReference type="PROSITE" id="PS51502">
    <property type="entry name" value="S_R_A_B_BARREL"/>
    <property type="match status" value="1"/>
</dbReference>